<dbReference type="InterPro" id="IPR010115">
    <property type="entry name" value="FbiA/CofD"/>
</dbReference>
<dbReference type="InterPro" id="IPR038136">
    <property type="entry name" value="CofD-like_dom_sf"/>
</dbReference>
<keyword evidence="1 3" id="KW-0808">Transferase</keyword>
<keyword evidence="4" id="KW-1185">Reference proteome</keyword>
<protein>
    <submittedName>
        <fullName evidence="3">2-phospho-L-lactate transferase</fullName>
    </submittedName>
</protein>
<accession>A0ABP4RNX5</accession>
<evidence type="ECO:0000313" key="3">
    <source>
        <dbReference type="EMBL" id="GAA1658681.1"/>
    </source>
</evidence>
<dbReference type="Gene3D" id="1.10.8.240">
    <property type="entry name" value="CofD-like domain"/>
    <property type="match status" value="1"/>
</dbReference>
<name>A0ABP4RNX5_9ACTN</name>
<dbReference type="EMBL" id="BAAANE010000012">
    <property type="protein sequence ID" value="GAA1658681.1"/>
    <property type="molecule type" value="Genomic_DNA"/>
</dbReference>
<dbReference type="GO" id="GO:0016740">
    <property type="term" value="F:transferase activity"/>
    <property type="evidence" value="ECO:0007669"/>
    <property type="project" value="UniProtKB-KW"/>
</dbReference>
<dbReference type="Gene3D" id="3.40.50.10680">
    <property type="entry name" value="CofD-like domains"/>
    <property type="match status" value="1"/>
</dbReference>
<reference evidence="4" key="1">
    <citation type="journal article" date="2019" name="Int. J. Syst. Evol. Microbiol.">
        <title>The Global Catalogue of Microorganisms (GCM) 10K type strain sequencing project: providing services to taxonomists for standard genome sequencing and annotation.</title>
        <authorList>
            <consortium name="The Broad Institute Genomics Platform"/>
            <consortium name="The Broad Institute Genome Sequencing Center for Infectious Disease"/>
            <person name="Wu L."/>
            <person name="Ma J."/>
        </authorList>
    </citation>
    <scope>NUCLEOTIDE SEQUENCE [LARGE SCALE GENOMIC DNA]</scope>
    <source>
        <strain evidence="4">JCM 14306</strain>
    </source>
</reference>
<dbReference type="Pfam" id="PF01933">
    <property type="entry name" value="CofD"/>
    <property type="match status" value="1"/>
</dbReference>
<sequence length="325" mass="34069">MRLTVLAGGVGGSTFLRGLLTARPDAEITVVGNTADDITLFGLRVCPDLDTVMYTLGGGISAERGWGREDETWVVKEELAAYGVEPTWFGLGDRDVATHLVRTQMLDAGYGLAAVTEALCARWNLPVRLLPMSDDRVETHVVVDDPENPGTRKAIHFQEYWVRLHAEVPAHQILAIGQDKAKPAPGVLDAIAECDALILPPSNPVVSVGTILGVPGIRDAVRETAAPVIGVSPIIGTSPVRGMADKVLAAIGVESTAGAVARHYGSRAAGGVLDGWLVDTTDAAQLESIAAAGIHAQAVPLWMSDEATTAAIALAAVNLAEAVRR</sequence>
<dbReference type="Proteomes" id="UP001501319">
    <property type="component" value="Unassembled WGS sequence"/>
</dbReference>
<dbReference type="NCBIfam" id="TIGR01819">
    <property type="entry name" value="F420_cofD"/>
    <property type="match status" value="1"/>
</dbReference>
<comment type="caution">
    <text evidence="3">The sequence shown here is derived from an EMBL/GenBank/DDBJ whole genome shotgun (WGS) entry which is preliminary data.</text>
</comment>
<keyword evidence="2" id="KW-0460">Magnesium</keyword>
<dbReference type="CDD" id="cd07186">
    <property type="entry name" value="CofD_like"/>
    <property type="match status" value="1"/>
</dbReference>
<evidence type="ECO:0000313" key="4">
    <source>
        <dbReference type="Proteomes" id="UP001501319"/>
    </source>
</evidence>
<dbReference type="PANTHER" id="PTHR43007:SF1">
    <property type="entry name" value="2-PHOSPHO-L-LACTATE TRANSFERASE"/>
    <property type="match status" value="1"/>
</dbReference>
<organism evidence="3 4">
    <name type="scientific">Kribbella alba</name>
    <dbReference type="NCBI Taxonomy" id="190197"/>
    <lineage>
        <taxon>Bacteria</taxon>
        <taxon>Bacillati</taxon>
        <taxon>Actinomycetota</taxon>
        <taxon>Actinomycetes</taxon>
        <taxon>Propionibacteriales</taxon>
        <taxon>Kribbellaceae</taxon>
        <taxon>Kribbella</taxon>
    </lineage>
</organism>
<evidence type="ECO:0000256" key="1">
    <source>
        <dbReference type="ARBA" id="ARBA00022679"/>
    </source>
</evidence>
<dbReference type="RefSeq" id="WP_344115986.1">
    <property type="nucleotide sequence ID" value="NZ_BAAANE010000012.1"/>
</dbReference>
<dbReference type="HAMAP" id="MF_01257">
    <property type="entry name" value="CofD"/>
    <property type="match status" value="1"/>
</dbReference>
<dbReference type="SUPFAM" id="SSF142338">
    <property type="entry name" value="CofD-like"/>
    <property type="match status" value="1"/>
</dbReference>
<dbReference type="PANTHER" id="PTHR43007">
    <property type="entry name" value="2-PHOSPHO-L-LACTATE TRANSFERASE"/>
    <property type="match status" value="1"/>
</dbReference>
<gene>
    <name evidence="3" type="primary">cofD</name>
    <name evidence="3" type="ORF">GCM10009744_59980</name>
</gene>
<dbReference type="InterPro" id="IPR002882">
    <property type="entry name" value="CofD"/>
</dbReference>
<proteinExistence type="inferred from homology"/>
<evidence type="ECO:0000256" key="2">
    <source>
        <dbReference type="ARBA" id="ARBA00022842"/>
    </source>
</evidence>